<proteinExistence type="predicted"/>
<sequence>MEPALLLAGGPLMTPDRDRSTAGPRIVGASWVLTATDDRLELVRDHEVVIDRGVIADVRPATDPRGSDDRIWLEGHLLLPGFISGHSHIGALSSTRGYVESNPRTRRGRNFLHTMELLEELTDDERDALTAANVLGMLRGGCTTHVEMSLSLKQMQSYVRVARRYGVRGYPSAMVPGMHRIMELWGADQHVLRAAAAETETEIALAVDFAASIEDDLLRPMMAVGTSAAHTPETIRQVREAAERFHGVQIHLQAGFTGGPTGTDEQFRRVWGNDEVPWLAALGLFDPGTPVFGAHCLGLELERDLDLLPRDNFTYVNSPSATGGGVSPGIAPWPEMLAAGVNTSIGIDAHSADYLENIKLAVMYGRARTDFLVDRSAVAMDRPSIWTALHAATIGAAAGLERRDLGRLVPGARADLCSIDVVGAPHGVGVVPPEPLNLLLYANGLSVRNVLTEGVWQLRDGEFVFDDVAEVINTAGRINARIWERLEAEDFFVEVPREDRLEPR</sequence>
<dbReference type="InterPro" id="IPR006680">
    <property type="entry name" value="Amidohydro-rel"/>
</dbReference>
<dbReference type="SUPFAM" id="SSF51338">
    <property type="entry name" value="Composite domain of metallo-dependent hydrolases"/>
    <property type="match status" value="1"/>
</dbReference>
<evidence type="ECO:0000313" key="3">
    <source>
        <dbReference type="EMBL" id="QDC24417.1"/>
    </source>
</evidence>
<dbReference type="PANTHER" id="PTHR43794:SF11">
    <property type="entry name" value="AMIDOHYDROLASE-RELATED DOMAIN-CONTAINING PROTEIN"/>
    <property type="match status" value="1"/>
</dbReference>
<dbReference type="EMBL" id="CP040915">
    <property type="protein sequence ID" value="QDC24417.1"/>
    <property type="molecule type" value="Genomic_DNA"/>
</dbReference>
<reference evidence="3 4" key="1">
    <citation type="submission" date="2019-05" db="EMBL/GenBank/DDBJ databases">
        <title>Georgenia *** sp. nov., and Georgenia *** sp. nov., isolated from the intestinal contents of plateau pika (Ochotona curzoniae) in the Qinghai-Tibet plateau of China.</title>
        <authorList>
            <person name="Tian Z."/>
        </authorList>
    </citation>
    <scope>NUCLEOTIDE SEQUENCE [LARGE SCALE GENOMIC DNA]</scope>
    <source>
        <strain evidence="3 4">Z443</strain>
    </source>
</reference>
<evidence type="ECO:0000259" key="2">
    <source>
        <dbReference type="Pfam" id="PF01979"/>
    </source>
</evidence>
<organism evidence="3 4">
    <name type="scientific">Georgenia yuyongxinii</name>
    <dbReference type="NCBI Taxonomy" id="2589797"/>
    <lineage>
        <taxon>Bacteria</taxon>
        <taxon>Bacillati</taxon>
        <taxon>Actinomycetota</taxon>
        <taxon>Actinomycetes</taxon>
        <taxon>Micrococcales</taxon>
        <taxon>Bogoriellaceae</taxon>
        <taxon>Georgenia</taxon>
    </lineage>
</organism>
<dbReference type="KEGG" id="gyu:FE374_07065"/>
<gene>
    <name evidence="3" type="ORF">FE374_07065</name>
</gene>
<dbReference type="InterPro" id="IPR011059">
    <property type="entry name" value="Metal-dep_hydrolase_composite"/>
</dbReference>
<dbReference type="SUPFAM" id="SSF51556">
    <property type="entry name" value="Metallo-dependent hydrolases"/>
    <property type="match status" value="1"/>
</dbReference>
<feature type="domain" description="Amidohydrolase-related" evidence="2">
    <location>
        <begin position="78"/>
        <end position="421"/>
    </location>
</feature>
<dbReference type="Pfam" id="PF01979">
    <property type="entry name" value="Amidohydro_1"/>
    <property type="match status" value="1"/>
</dbReference>
<dbReference type="InterPro" id="IPR032466">
    <property type="entry name" value="Metal_Hydrolase"/>
</dbReference>
<dbReference type="AlphaFoldDB" id="A0A5B8C2Q1"/>
<evidence type="ECO:0000256" key="1">
    <source>
        <dbReference type="ARBA" id="ARBA00022801"/>
    </source>
</evidence>
<evidence type="ECO:0000313" key="4">
    <source>
        <dbReference type="Proteomes" id="UP000314616"/>
    </source>
</evidence>
<keyword evidence="1 3" id="KW-0378">Hydrolase</keyword>
<dbReference type="OrthoDB" id="3189065at2"/>
<protein>
    <submittedName>
        <fullName evidence="3">Amidohydrolase family protein</fullName>
    </submittedName>
</protein>
<dbReference type="Gene3D" id="3.20.20.140">
    <property type="entry name" value="Metal-dependent hydrolases"/>
    <property type="match status" value="1"/>
</dbReference>
<dbReference type="Proteomes" id="UP000314616">
    <property type="component" value="Chromosome"/>
</dbReference>
<accession>A0A5B8C2Q1</accession>
<dbReference type="Gene3D" id="2.30.40.10">
    <property type="entry name" value="Urease, subunit C, domain 1"/>
    <property type="match status" value="1"/>
</dbReference>
<name>A0A5B8C2Q1_9MICO</name>
<dbReference type="PANTHER" id="PTHR43794">
    <property type="entry name" value="AMINOHYDROLASE SSNA-RELATED"/>
    <property type="match status" value="1"/>
</dbReference>
<dbReference type="GO" id="GO:0016810">
    <property type="term" value="F:hydrolase activity, acting on carbon-nitrogen (but not peptide) bonds"/>
    <property type="evidence" value="ECO:0007669"/>
    <property type="project" value="InterPro"/>
</dbReference>
<dbReference type="InterPro" id="IPR050287">
    <property type="entry name" value="MTA/SAH_deaminase"/>
</dbReference>